<dbReference type="SUPFAM" id="SSF82185">
    <property type="entry name" value="Histone H3 K4-specific methyltransferase SET7/9 N-terminal domain"/>
    <property type="match status" value="1"/>
</dbReference>
<gene>
    <name evidence="1" type="ORF">BTO16_16050</name>
</gene>
<dbReference type="Proteomes" id="UP000239068">
    <property type="component" value="Unassembled WGS sequence"/>
</dbReference>
<keyword evidence="2" id="KW-1185">Reference proteome</keyword>
<dbReference type="OrthoDB" id="1467310at2"/>
<name>A0A2S7WIB7_9FLAO</name>
<dbReference type="Gene3D" id="2.20.110.10">
    <property type="entry name" value="Histone H3 K4-specific methyltransferase SET7/9 N-terminal domain"/>
    <property type="match status" value="1"/>
</dbReference>
<proteinExistence type="predicted"/>
<sequence>MKNIITICMLCLATIGYAQEKEPTFIVDGDLVKATYYYEDGSVKTQGFFKDKKITGEWTRFDIDGKKTQLAFYDNGKKVGKWFIWSKDSLKEINYENNSIASVNEWRPESKVAFGNE</sequence>
<dbReference type="GO" id="GO:0016740">
    <property type="term" value="F:transferase activity"/>
    <property type="evidence" value="ECO:0007669"/>
    <property type="project" value="UniProtKB-KW"/>
</dbReference>
<dbReference type="RefSeq" id="WP_105022664.1">
    <property type="nucleotide sequence ID" value="NZ_MSCM01000002.1"/>
</dbReference>
<reference evidence="1 2" key="1">
    <citation type="submission" date="2016-12" db="EMBL/GenBank/DDBJ databases">
        <title>Trade-off between light-utilization and light-protection in marine flavobacteria.</title>
        <authorList>
            <person name="Kumagai Y."/>
            <person name="Yoshizawa S."/>
            <person name="Kogure K."/>
            <person name="Iwasaki W."/>
        </authorList>
    </citation>
    <scope>NUCLEOTIDE SEQUENCE [LARGE SCALE GENOMIC DNA]</scope>
    <source>
        <strain evidence="1 2">ATCC 43844</strain>
    </source>
</reference>
<keyword evidence="1" id="KW-0808">Transferase</keyword>
<dbReference type="EMBL" id="MSCM01000002">
    <property type="protein sequence ID" value="PQJ77343.1"/>
    <property type="molecule type" value="Genomic_DNA"/>
</dbReference>
<dbReference type="AlphaFoldDB" id="A0A2S7WIB7"/>
<protein>
    <submittedName>
        <fullName evidence="1">Nicotinic acid mononucleotide adenyltransferase</fullName>
    </submittedName>
</protein>
<evidence type="ECO:0000313" key="2">
    <source>
        <dbReference type="Proteomes" id="UP000239068"/>
    </source>
</evidence>
<evidence type="ECO:0000313" key="1">
    <source>
        <dbReference type="EMBL" id="PQJ77343.1"/>
    </source>
</evidence>
<accession>A0A2S7WIB7</accession>
<organism evidence="1 2">
    <name type="scientific">Polaribacter glomeratus</name>
    <dbReference type="NCBI Taxonomy" id="102"/>
    <lineage>
        <taxon>Bacteria</taxon>
        <taxon>Pseudomonadati</taxon>
        <taxon>Bacteroidota</taxon>
        <taxon>Flavobacteriia</taxon>
        <taxon>Flavobacteriales</taxon>
        <taxon>Flavobacteriaceae</taxon>
    </lineage>
</organism>
<comment type="caution">
    <text evidence="1">The sequence shown here is derived from an EMBL/GenBank/DDBJ whole genome shotgun (WGS) entry which is preliminary data.</text>
</comment>